<organism evidence="2 3">
    <name type="scientific">Mannheimia haemolytica</name>
    <name type="common">Pasteurella haemolytica</name>
    <dbReference type="NCBI Taxonomy" id="75985"/>
    <lineage>
        <taxon>Bacteria</taxon>
        <taxon>Pseudomonadati</taxon>
        <taxon>Pseudomonadota</taxon>
        <taxon>Gammaproteobacteria</taxon>
        <taxon>Pasteurellales</taxon>
        <taxon>Pasteurellaceae</taxon>
        <taxon>Mannheimia</taxon>
    </lineage>
</organism>
<proteinExistence type="predicted"/>
<keyword evidence="1" id="KW-0472">Membrane</keyword>
<keyword evidence="1" id="KW-0812">Transmembrane</keyword>
<feature type="transmembrane region" description="Helical" evidence="1">
    <location>
        <begin position="48"/>
        <end position="68"/>
    </location>
</feature>
<evidence type="ECO:0000256" key="1">
    <source>
        <dbReference type="SAM" id="Phobius"/>
    </source>
</evidence>
<keyword evidence="1" id="KW-1133">Transmembrane helix</keyword>
<dbReference type="AlphaFoldDB" id="A0A378N7Q4"/>
<dbReference type="Proteomes" id="UP000254802">
    <property type="component" value="Unassembled WGS sequence"/>
</dbReference>
<reference evidence="2 3" key="1">
    <citation type="submission" date="2018-06" db="EMBL/GenBank/DDBJ databases">
        <authorList>
            <consortium name="Pathogen Informatics"/>
            <person name="Doyle S."/>
        </authorList>
    </citation>
    <scope>NUCLEOTIDE SEQUENCE [LARGE SCALE GENOMIC DNA]</scope>
    <source>
        <strain evidence="2 3">NCTC10638</strain>
    </source>
</reference>
<dbReference type="EMBL" id="UGPN01000002">
    <property type="protein sequence ID" value="STY64484.1"/>
    <property type="molecule type" value="Genomic_DNA"/>
</dbReference>
<evidence type="ECO:0000313" key="3">
    <source>
        <dbReference type="Proteomes" id="UP000254802"/>
    </source>
</evidence>
<protein>
    <submittedName>
        <fullName evidence="2">Uncharacterized protein</fullName>
    </submittedName>
</protein>
<gene>
    <name evidence="2" type="ORF">NCTC10638_03666</name>
</gene>
<name>A0A378N7Q4_MANHA</name>
<accession>A0A378N7Q4</accession>
<evidence type="ECO:0000313" key="2">
    <source>
        <dbReference type="EMBL" id="STY64484.1"/>
    </source>
</evidence>
<sequence>MTEQQNYQCQQRQIVICVVPILLLRELHQRDIARLETSFHSIGDKSRYVGWLSALLTPLLIDLVFLGLSQKLLGSLLEW</sequence>